<feature type="short sequence motif" description="HXTX 2" evidence="2">
    <location>
        <begin position="119"/>
        <end position="122"/>
    </location>
</feature>
<comment type="caution">
    <text evidence="3">The sequence shown here is derived from an EMBL/GenBank/DDBJ whole genome shotgun (WGS) entry which is preliminary data.</text>
</comment>
<comment type="function">
    <text evidence="2">Hydrolyzes RNA 2',3'-cyclic phosphodiester to an RNA 2'-phosphomonoester.</text>
</comment>
<dbReference type="PANTHER" id="PTHR35561">
    <property type="entry name" value="RNA 2',3'-CYCLIC PHOSPHODIESTERASE"/>
    <property type="match status" value="1"/>
</dbReference>
<gene>
    <name evidence="3" type="primary">thpR</name>
    <name evidence="3" type="ORF">DRO07_03060</name>
</gene>
<dbReference type="GO" id="GO:0008664">
    <property type="term" value="F:RNA 2',3'-cyclic 3'-phosphodiesterase activity"/>
    <property type="evidence" value="ECO:0007669"/>
    <property type="project" value="UniProtKB-EC"/>
</dbReference>
<dbReference type="InterPro" id="IPR009097">
    <property type="entry name" value="Cyclic_Pdiesterase"/>
</dbReference>
<keyword evidence="1 2" id="KW-0378">Hydrolase</keyword>
<comment type="similarity">
    <text evidence="2">Belongs to the 2H phosphoesterase superfamily. ThpR family.</text>
</comment>
<feature type="active site" description="Proton donor" evidence="2">
    <location>
        <position position="42"/>
    </location>
</feature>
<dbReference type="SUPFAM" id="SSF55144">
    <property type="entry name" value="LigT-like"/>
    <property type="match status" value="1"/>
</dbReference>
<name>A0A497JEW8_9ARCH</name>
<sequence length="177" mass="20414">MNQKRVFLAINLPKELKEKICSTFLEKLPEEGLKKVEKENLHVTLLFIGYVSENYIEELKEKLQSLSSAERFGASLKGIGRFGNRVLWLGVDKNAERIMELNKRACELLGIKDERFTPHVTLARNKRMPYAKFAELADKLKEIKFEESFPVESVDIMESILLRAGPIYKKLAELKLT</sequence>
<proteinExistence type="inferred from homology"/>
<accession>A0A497JEW8</accession>
<dbReference type="EC" id="3.1.4.58" evidence="2"/>
<dbReference type="HAMAP" id="MF_01940">
    <property type="entry name" value="RNA_CPDase"/>
    <property type="match status" value="1"/>
</dbReference>
<dbReference type="GO" id="GO:0004113">
    <property type="term" value="F:2',3'-cyclic-nucleotide 3'-phosphodiesterase activity"/>
    <property type="evidence" value="ECO:0007669"/>
    <property type="project" value="InterPro"/>
</dbReference>
<dbReference type="EMBL" id="QMWO01000120">
    <property type="protein sequence ID" value="RLG68801.1"/>
    <property type="molecule type" value="Genomic_DNA"/>
</dbReference>
<dbReference type="PANTHER" id="PTHR35561:SF1">
    <property type="entry name" value="RNA 2',3'-CYCLIC PHOSPHODIESTERASE"/>
    <property type="match status" value="1"/>
</dbReference>
<evidence type="ECO:0000256" key="2">
    <source>
        <dbReference type="HAMAP-Rule" id="MF_01940"/>
    </source>
</evidence>
<evidence type="ECO:0000256" key="1">
    <source>
        <dbReference type="ARBA" id="ARBA00022801"/>
    </source>
</evidence>
<dbReference type="Pfam" id="PF13563">
    <property type="entry name" value="2_5_RNA_ligase2"/>
    <property type="match status" value="1"/>
</dbReference>
<evidence type="ECO:0000313" key="4">
    <source>
        <dbReference type="Proteomes" id="UP000277633"/>
    </source>
</evidence>
<feature type="short sequence motif" description="HXTX 1" evidence="2">
    <location>
        <begin position="42"/>
        <end position="45"/>
    </location>
</feature>
<dbReference type="InterPro" id="IPR004175">
    <property type="entry name" value="RNA_CPDase"/>
</dbReference>
<dbReference type="AlphaFoldDB" id="A0A497JEW8"/>
<evidence type="ECO:0000313" key="3">
    <source>
        <dbReference type="EMBL" id="RLG68801.1"/>
    </source>
</evidence>
<dbReference type="NCBIfam" id="TIGR02258">
    <property type="entry name" value="2_5_ligase"/>
    <property type="match status" value="1"/>
</dbReference>
<comment type="catalytic activity">
    <reaction evidence="2">
        <text>a 3'-end 2',3'-cyclophospho-ribonucleotide-RNA + H2O = a 3'-end 2'-phospho-ribonucleotide-RNA + H(+)</text>
        <dbReference type="Rhea" id="RHEA:11828"/>
        <dbReference type="Rhea" id="RHEA-COMP:10464"/>
        <dbReference type="Rhea" id="RHEA-COMP:17353"/>
        <dbReference type="ChEBI" id="CHEBI:15377"/>
        <dbReference type="ChEBI" id="CHEBI:15378"/>
        <dbReference type="ChEBI" id="CHEBI:83064"/>
        <dbReference type="ChEBI" id="CHEBI:173113"/>
        <dbReference type="EC" id="3.1.4.58"/>
    </reaction>
</comment>
<feature type="active site" description="Proton acceptor" evidence="2">
    <location>
        <position position="119"/>
    </location>
</feature>
<reference evidence="3 4" key="1">
    <citation type="submission" date="2018-06" db="EMBL/GenBank/DDBJ databases">
        <title>Extensive metabolic versatility and redundancy in microbially diverse, dynamic hydrothermal sediments.</title>
        <authorList>
            <person name="Dombrowski N."/>
            <person name="Teske A."/>
            <person name="Baker B.J."/>
        </authorList>
    </citation>
    <scope>NUCLEOTIDE SEQUENCE [LARGE SCALE GENOMIC DNA]</scope>
    <source>
        <strain evidence="3">B9_G13</strain>
    </source>
</reference>
<protein>
    <recommendedName>
        <fullName evidence="2">RNA 2',3'-cyclic phosphodiesterase</fullName>
        <shortName evidence="2">RNA 2',3'-CPDase</shortName>
        <ecNumber evidence="2">3.1.4.58</ecNumber>
    </recommendedName>
</protein>
<dbReference type="Proteomes" id="UP000277633">
    <property type="component" value="Unassembled WGS sequence"/>
</dbReference>
<organism evidence="3 4">
    <name type="scientific">Candidatus Iainarchaeum sp</name>
    <dbReference type="NCBI Taxonomy" id="3101447"/>
    <lineage>
        <taxon>Archaea</taxon>
        <taxon>Candidatus Iainarchaeota</taxon>
        <taxon>Candidatus Iainarchaeia</taxon>
        <taxon>Candidatus Iainarchaeales</taxon>
        <taxon>Candidatus Iainarchaeaceae</taxon>
        <taxon>Candidatus Iainarchaeum</taxon>
    </lineage>
</organism>
<dbReference type="Gene3D" id="3.90.1140.10">
    <property type="entry name" value="Cyclic phosphodiesterase"/>
    <property type="match status" value="1"/>
</dbReference>